<evidence type="ECO:0000259" key="1">
    <source>
        <dbReference type="Pfam" id="PF04965"/>
    </source>
</evidence>
<reference evidence="2" key="1">
    <citation type="submission" date="2018-05" db="EMBL/GenBank/DDBJ databases">
        <authorList>
            <person name="Lanie J.A."/>
            <person name="Ng W.-L."/>
            <person name="Kazmierczak K.M."/>
            <person name="Andrzejewski T.M."/>
            <person name="Davidsen T.M."/>
            <person name="Wayne K.J."/>
            <person name="Tettelin H."/>
            <person name="Glass J.I."/>
            <person name="Rusch D."/>
            <person name="Podicherti R."/>
            <person name="Tsui H.-C.T."/>
            <person name="Winkler M.E."/>
        </authorList>
    </citation>
    <scope>NUCLEOTIDE SEQUENCE</scope>
</reference>
<feature type="domain" description="IraD/Gp25-like" evidence="1">
    <location>
        <begin position="22"/>
        <end position="101"/>
    </location>
</feature>
<dbReference type="SUPFAM" id="SSF160719">
    <property type="entry name" value="gpW/gp25-like"/>
    <property type="match status" value="1"/>
</dbReference>
<dbReference type="InterPro" id="IPR007048">
    <property type="entry name" value="IraD/Gp25-like"/>
</dbReference>
<organism evidence="2">
    <name type="scientific">marine metagenome</name>
    <dbReference type="NCBI Taxonomy" id="408172"/>
    <lineage>
        <taxon>unclassified sequences</taxon>
        <taxon>metagenomes</taxon>
        <taxon>ecological metagenomes</taxon>
    </lineage>
</organism>
<feature type="non-terminal residue" evidence="2">
    <location>
        <position position="115"/>
    </location>
</feature>
<gene>
    <name evidence="2" type="ORF">METZ01_LOCUS212615</name>
</gene>
<name>A0A382FCI9_9ZZZZ</name>
<proteinExistence type="predicted"/>
<evidence type="ECO:0000313" key="2">
    <source>
        <dbReference type="EMBL" id="SVB59761.1"/>
    </source>
</evidence>
<dbReference type="AlphaFoldDB" id="A0A382FCI9"/>
<dbReference type="Pfam" id="PF04965">
    <property type="entry name" value="GPW_gp25"/>
    <property type="match status" value="1"/>
</dbReference>
<dbReference type="EMBL" id="UINC01048786">
    <property type="protein sequence ID" value="SVB59761.1"/>
    <property type="molecule type" value="Genomic_DNA"/>
</dbReference>
<protein>
    <recommendedName>
        <fullName evidence="1">IraD/Gp25-like domain-containing protein</fullName>
    </recommendedName>
</protein>
<dbReference type="Gene3D" id="3.10.450.40">
    <property type="match status" value="1"/>
</dbReference>
<sequence>MPLFTGFSTKNTNAINHQLSDKDLVIEDLMNHIMTRKGERVMLPTYGSIIHDMMFEPLTEETTELIEEDLTDIINDDPRCSFVSVDITDSDHTVNAMLRLKILPTNEPIELSIDL</sequence>
<accession>A0A382FCI9</accession>